<proteinExistence type="predicted"/>
<evidence type="ECO:0000313" key="2">
    <source>
        <dbReference type="Proteomes" id="UP000807115"/>
    </source>
</evidence>
<dbReference type="AlphaFoldDB" id="A0A921QRR9"/>
<name>A0A921QRR9_SORBI</name>
<reference evidence="1" key="1">
    <citation type="journal article" date="2019" name="BMC Genomics">
        <title>A new reference genome for Sorghum bicolor reveals high levels of sequence similarity between sweet and grain genotypes: implications for the genetics of sugar metabolism.</title>
        <authorList>
            <person name="Cooper E.A."/>
            <person name="Brenton Z.W."/>
            <person name="Flinn B.S."/>
            <person name="Jenkins J."/>
            <person name="Shu S."/>
            <person name="Flowers D."/>
            <person name="Luo F."/>
            <person name="Wang Y."/>
            <person name="Xia P."/>
            <person name="Barry K."/>
            <person name="Daum C."/>
            <person name="Lipzen A."/>
            <person name="Yoshinaga Y."/>
            <person name="Schmutz J."/>
            <person name="Saski C."/>
            <person name="Vermerris W."/>
            <person name="Kresovich S."/>
        </authorList>
    </citation>
    <scope>NUCLEOTIDE SEQUENCE</scope>
</reference>
<sequence>MVHQQQVQYCSVIDRTTDLIWHHFKLLARIGGRTSMVEPEVPLQATTFLPFAFRKTTTMAQGTPPTSNGWARCLSVWFLITALVETLRSAFPVWFFITALVETFSLLIAHSRKRRGTPPILRCMLNLFPNHAVRFTNFSVCEIGVPYII</sequence>
<organism evidence="1 2">
    <name type="scientific">Sorghum bicolor</name>
    <name type="common">Sorghum</name>
    <name type="synonym">Sorghum vulgare</name>
    <dbReference type="NCBI Taxonomy" id="4558"/>
    <lineage>
        <taxon>Eukaryota</taxon>
        <taxon>Viridiplantae</taxon>
        <taxon>Streptophyta</taxon>
        <taxon>Embryophyta</taxon>
        <taxon>Tracheophyta</taxon>
        <taxon>Spermatophyta</taxon>
        <taxon>Magnoliopsida</taxon>
        <taxon>Liliopsida</taxon>
        <taxon>Poales</taxon>
        <taxon>Poaceae</taxon>
        <taxon>PACMAD clade</taxon>
        <taxon>Panicoideae</taxon>
        <taxon>Andropogonodae</taxon>
        <taxon>Andropogoneae</taxon>
        <taxon>Sorghinae</taxon>
        <taxon>Sorghum</taxon>
    </lineage>
</organism>
<comment type="caution">
    <text evidence="1">The sequence shown here is derived from an EMBL/GenBank/DDBJ whole genome shotgun (WGS) entry which is preliminary data.</text>
</comment>
<evidence type="ECO:0000313" key="1">
    <source>
        <dbReference type="EMBL" id="KAG0526904.1"/>
    </source>
</evidence>
<dbReference type="Proteomes" id="UP000807115">
    <property type="component" value="Chromosome 6"/>
</dbReference>
<dbReference type="EMBL" id="CM027685">
    <property type="protein sequence ID" value="KAG0526904.1"/>
    <property type="molecule type" value="Genomic_DNA"/>
</dbReference>
<protein>
    <submittedName>
        <fullName evidence="1">Uncharacterized protein</fullName>
    </submittedName>
</protein>
<gene>
    <name evidence="1" type="ORF">BDA96_06G186200</name>
</gene>
<accession>A0A921QRR9</accession>
<reference evidence="1" key="2">
    <citation type="submission" date="2020-10" db="EMBL/GenBank/DDBJ databases">
        <authorList>
            <person name="Cooper E.A."/>
            <person name="Brenton Z.W."/>
            <person name="Flinn B.S."/>
            <person name="Jenkins J."/>
            <person name="Shu S."/>
            <person name="Flowers D."/>
            <person name="Luo F."/>
            <person name="Wang Y."/>
            <person name="Xia P."/>
            <person name="Barry K."/>
            <person name="Daum C."/>
            <person name="Lipzen A."/>
            <person name="Yoshinaga Y."/>
            <person name="Schmutz J."/>
            <person name="Saski C."/>
            <person name="Vermerris W."/>
            <person name="Kresovich S."/>
        </authorList>
    </citation>
    <scope>NUCLEOTIDE SEQUENCE</scope>
</reference>